<dbReference type="Proteomes" id="UP000297245">
    <property type="component" value="Unassembled WGS sequence"/>
</dbReference>
<dbReference type="PANTHER" id="PTHR44329">
    <property type="entry name" value="SERINE/THREONINE-PROTEIN KINASE TNNI3K-RELATED"/>
    <property type="match status" value="1"/>
</dbReference>
<dbReference type="InterPro" id="IPR008266">
    <property type="entry name" value="Tyr_kinase_AS"/>
</dbReference>
<dbReference type="GO" id="GO:0005524">
    <property type="term" value="F:ATP binding"/>
    <property type="evidence" value="ECO:0007669"/>
    <property type="project" value="InterPro"/>
</dbReference>
<dbReference type="PIRSF" id="PIRSF000654">
    <property type="entry name" value="Integrin-linked_kinase"/>
    <property type="match status" value="1"/>
</dbReference>
<proteinExistence type="predicted"/>
<evidence type="ECO:0000313" key="2">
    <source>
        <dbReference type="EMBL" id="THV05537.1"/>
    </source>
</evidence>
<dbReference type="Pfam" id="PF07714">
    <property type="entry name" value="PK_Tyr_Ser-Thr"/>
    <property type="match status" value="1"/>
</dbReference>
<protein>
    <submittedName>
        <fullName evidence="2">Kinase-like protein</fullName>
    </submittedName>
</protein>
<dbReference type="PROSITE" id="PS00109">
    <property type="entry name" value="PROTEIN_KINASE_TYR"/>
    <property type="match status" value="1"/>
</dbReference>
<dbReference type="OrthoDB" id="10261027at2759"/>
<keyword evidence="2" id="KW-0418">Kinase</keyword>
<dbReference type="InterPro" id="IPR001245">
    <property type="entry name" value="Ser-Thr/Tyr_kinase_cat_dom"/>
</dbReference>
<reference evidence="2 3" key="1">
    <citation type="journal article" date="2019" name="Nat. Ecol. Evol.">
        <title>Megaphylogeny resolves global patterns of mushroom evolution.</title>
        <authorList>
            <person name="Varga T."/>
            <person name="Krizsan K."/>
            <person name="Foldi C."/>
            <person name="Dima B."/>
            <person name="Sanchez-Garcia M."/>
            <person name="Sanchez-Ramirez S."/>
            <person name="Szollosi G.J."/>
            <person name="Szarkandi J.G."/>
            <person name="Papp V."/>
            <person name="Albert L."/>
            <person name="Andreopoulos W."/>
            <person name="Angelini C."/>
            <person name="Antonin V."/>
            <person name="Barry K.W."/>
            <person name="Bougher N.L."/>
            <person name="Buchanan P."/>
            <person name="Buyck B."/>
            <person name="Bense V."/>
            <person name="Catcheside P."/>
            <person name="Chovatia M."/>
            <person name="Cooper J."/>
            <person name="Damon W."/>
            <person name="Desjardin D."/>
            <person name="Finy P."/>
            <person name="Geml J."/>
            <person name="Haridas S."/>
            <person name="Hughes K."/>
            <person name="Justo A."/>
            <person name="Karasinski D."/>
            <person name="Kautmanova I."/>
            <person name="Kiss B."/>
            <person name="Kocsube S."/>
            <person name="Kotiranta H."/>
            <person name="LaButti K.M."/>
            <person name="Lechner B.E."/>
            <person name="Liimatainen K."/>
            <person name="Lipzen A."/>
            <person name="Lukacs Z."/>
            <person name="Mihaltcheva S."/>
            <person name="Morgado L.N."/>
            <person name="Niskanen T."/>
            <person name="Noordeloos M.E."/>
            <person name="Ohm R.A."/>
            <person name="Ortiz-Santana B."/>
            <person name="Ovrebo C."/>
            <person name="Racz N."/>
            <person name="Riley R."/>
            <person name="Savchenko A."/>
            <person name="Shiryaev A."/>
            <person name="Soop K."/>
            <person name="Spirin V."/>
            <person name="Szebenyi C."/>
            <person name="Tomsovsky M."/>
            <person name="Tulloss R.E."/>
            <person name="Uehling J."/>
            <person name="Grigoriev I.V."/>
            <person name="Vagvolgyi C."/>
            <person name="Papp T."/>
            <person name="Martin F.M."/>
            <person name="Miettinen O."/>
            <person name="Hibbett D.S."/>
            <person name="Nagy L.G."/>
        </authorList>
    </citation>
    <scope>NUCLEOTIDE SEQUENCE [LARGE SCALE GENOMIC DNA]</scope>
    <source>
        <strain evidence="2 3">CBS 962.96</strain>
    </source>
</reference>
<dbReference type="InterPro" id="IPR011009">
    <property type="entry name" value="Kinase-like_dom_sf"/>
</dbReference>
<dbReference type="GO" id="GO:0004674">
    <property type="term" value="F:protein serine/threonine kinase activity"/>
    <property type="evidence" value="ECO:0007669"/>
    <property type="project" value="TreeGrafter"/>
</dbReference>
<dbReference type="AlphaFoldDB" id="A0A4S8MR40"/>
<dbReference type="InterPro" id="IPR000719">
    <property type="entry name" value="Prot_kinase_dom"/>
</dbReference>
<dbReference type="InterPro" id="IPR051681">
    <property type="entry name" value="Ser/Thr_Kinases-Pseudokinases"/>
</dbReference>
<dbReference type="PROSITE" id="PS50011">
    <property type="entry name" value="PROTEIN_KINASE_DOM"/>
    <property type="match status" value="1"/>
</dbReference>
<evidence type="ECO:0000313" key="3">
    <source>
        <dbReference type="Proteomes" id="UP000297245"/>
    </source>
</evidence>
<dbReference type="SUPFAM" id="SSF56112">
    <property type="entry name" value="Protein kinase-like (PK-like)"/>
    <property type="match status" value="1"/>
</dbReference>
<dbReference type="EMBL" id="ML179048">
    <property type="protein sequence ID" value="THV05537.1"/>
    <property type="molecule type" value="Genomic_DNA"/>
</dbReference>
<evidence type="ECO:0000259" key="1">
    <source>
        <dbReference type="PROSITE" id="PS50011"/>
    </source>
</evidence>
<keyword evidence="2" id="KW-0808">Transferase</keyword>
<feature type="domain" description="Protein kinase" evidence="1">
    <location>
        <begin position="1"/>
        <end position="256"/>
    </location>
</feature>
<sequence>MRIFQRDSGRQKIRRKFCREALLWQRLHHPFVLPFCGIDSESFPSFLCMVSPWMSYGTILKHLSEHGYANIEIRLFEIAQGLQYLHSQKIVHGDLRGSNILVDEEWHARLADFGLAVFSDVTITTHNSHHGGSIRWMAPELHHPQAFGLKHFRRTFQTDVYSFACLCIELYTGKPPFAELPHDPAAMLRVLAGERPARPTDAMGRIMTDYLWDIIQQCWRQDFTERPTIANVIEMMMAGNTELRKLTPNVRIHKLFCIPFGSMMLI</sequence>
<dbReference type="Gene3D" id="1.10.510.10">
    <property type="entry name" value="Transferase(Phosphotransferase) domain 1"/>
    <property type="match status" value="1"/>
</dbReference>
<organism evidence="2 3">
    <name type="scientific">Dendrothele bispora (strain CBS 962.96)</name>
    <dbReference type="NCBI Taxonomy" id="1314807"/>
    <lineage>
        <taxon>Eukaryota</taxon>
        <taxon>Fungi</taxon>
        <taxon>Dikarya</taxon>
        <taxon>Basidiomycota</taxon>
        <taxon>Agaricomycotina</taxon>
        <taxon>Agaricomycetes</taxon>
        <taxon>Agaricomycetidae</taxon>
        <taxon>Agaricales</taxon>
        <taxon>Agaricales incertae sedis</taxon>
        <taxon>Dendrothele</taxon>
    </lineage>
</organism>
<keyword evidence="3" id="KW-1185">Reference proteome</keyword>
<gene>
    <name evidence="2" type="ORF">K435DRAFT_892126</name>
</gene>
<name>A0A4S8MR40_DENBC</name>
<accession>A0A4S8MR40</accession>